<reference evidence="1" key="1">
    <citation type="submission" date="2020-09" db="EMBL/GenBank/DDBJ databases">
        <title>Genome-Enabled Discovery of Anthraquinone Biosynthesis in Senna tora.</title>
        <authorList>
            <person name="Kang S.-H."/>
            <person name="Pandey R.P."/>
            <person name="Lee C.-M."/>
            <person name="Sim J.-S."/>
            <person name="Jeong J.-T."/>
            <person name="Choi B.-S."/>
            <person name="Jung M."/>
            <person name="Ginzburg D."/>
            <person name="Zhao K."/>
            <person name="Won S.Y."/>
            <person name="Oh T.-J."/>
            <person name="Yu Y."/>
            <person name="Kim N.-H."/>
            <person name="Lee O.R."/>
            <person name="Lee T.-H."/>
            <person name="Bashyal P."/>
            <person name="Kim T.-S."/>
            <person name="Lee W.-H."/>
            <person name="Kawkins C."/>
            <person name="Kim C.-K."/>
            <person name="Kim J.S."/>
            <person name="Ahn B.O."/>
            <person name="Rhee S.Y."/>
            <person name="Sohng J.K."/>
        </authorList>
    </citation>
    <scope>NUCLEOTIDE SEQUENCE</scope>
    <source>
        <tissue evidence="1">Leaf</tissue>
    </source>
</reference>
<accession>A0A834XDB3</accession>
<proteinExistence type="predicted"/>
<comment type="caution">
    <text evidence="1">The sequence shown here is derived from an EMBL/GenBank/DDBJ whole genome shotgun (WGS) entry which is preliminary data.</text>
</comment>
<protein>
    <submittedName>
        <fullName evidence="1">Uncharacterized protein</fullName>
    </submittedName>
</protein>
<sequence length="125" mass="13800">MVAEAEAAFGSGSLSFSTNGGTWMNVLKSKASIITLMTGCKVPLFSVSFFFLLSTPTESPLLFFNLSFHSLLEEENDLVLVKILVRMNAIELAFVDDEVEYDDEMFPPHDLVAKGSGFALNPRRE</sequence>
<evidence type="ECO:0000313" key="2">
    <source>
        <dbReference type="Proteomes" id="UP000634136"/>
    </source>
</evidence>
<keyword evidence="2" id="KW-1185">Reference proteome</keyword>
<dbReference type="AlphaFoldDB" id="A0A834XDB3"/>
<organism evidence="1 2">
    <name type="scientific">Senna tora</name>
    <dbReference type="NCBI Taxonomy" id="362788"/>
    <lineage>
        <taxon>Eukaryota</taxon>
        <taxon>Viridiplantae</taxon>
        <taxon>Streptophyta</taxon>
        <taxon>Embryophyta</taxon>
        <taxon>Tracheophyta</taxon>
        <taxon>Spermatophyta</taxon>
        <taxon>Magnoliopsida</taxon>
        <taxon>eudicotyledons</taxon>
        <taxon>Gunneridae</taxon>
        <taxon>Pentapetalae</taxon>
        <taxon>rosids</taxon>
        <taxon>fabids</taxon>
        <taxon>Fabales</taxon>
        <taxon>Fabaceae</taxon>
        <taxon>Caesalpinioideae</taxon>
        <taxon>Cassia clade</taxon>
        <taxon>Senna</taxon>
    </lineage>
</organism>
<dbReference type="EMBL" id="JAAIUW010000002">
    <property type="protein sequence ID" value="KAF7842209.1"/>
    <property type="molecule type" value="Genomic_DNA"/>
</dbReference>
<dbReference type="Proteomes" id="UP000634136">
    <property type="component" value="Unassembled WGS sequence"/>
</dbReference>
<gene>
    <name evidence="1" type="ORF">G2W53_004507</name>
</gene>
<evidence type="ECO:0000313" key="1">
    <source>
        <dbReference type="EMBL" id="KAF7842209.1"/>
    </source>
</evidence>
<name>A0A834XDB3_9FABA</name>